<keyword evidence="2" id="KW-1185">Reference proteome</keyword>
<proteinExistence type="predicted"/>
<dbReference type="SUPFAM" id="SSF47473">
    <property type="entry name" value="EF-hand"/>
    <property type="match status" value="2"/>
</dbReference>
<evidence type="ECO:0008006" key="3">
    <source>
        <dbReference type="Google" id="ProtNLM"/>
    </source>
</evidence>
<sequence length="715" mass="83503">MSAIVYKINEVWRTCNKIRTLLAKNIIDIKEKFQSIAYSDFISSSKFLTVINSLSSELELTHDETVNLVQFFANDKDQINYKKFLEVLQPSLDCDNGNKQFVSGLEWEDPMHINVLSQFEHRQVNMILTKIAHSCRLKDIIFEPYFLDYEMMSKNDGTITITHFRRVLNFLGITLGSKEFRLLVKKFMKHNYTVNYVGFIEAIKNILKWFNENGHVECSMESECYPGNIIICDYQNLPRPEFNLVAEINGIDRPCHPCQSQKKGDASFEDLMLRIKKHILDNCIRTKEFFEKFDCLRRGFITTAQFLRGLDAIGVSGLHRLYIAQHDVIKILKNYEDPLDVDRINWKKFCDDIDEVFEIKNLHKQPYRLVECPPTEVKTLNRPGTADWECIPISTKQLAQETVFKLRKIIEGRQILIEPFFRDFDSNNYKHVTKCQMRRVFSMNSIVLSDKEILALMARYGNDMGFNYMKFLRDINEVYFCESKHEKLLEMLRKINEIPVPPCTHPERTIIEVLAKIKGEICRKRINLDMFLKNGQKFAKDELPVSDFRRNFSAAGIILEDCELDIVCDSCRIPSKPDCVNHKLFIDIMNEAFTQIGLEKQPLRRPIPLIPTREDSLNFLNFEERFVVSHALQKLSKYPDDVSNLSSFLTDYDGKSGYVTITNFQRGLKTCGLIELLTDRELNVLCKCFSVERGNCRFFDFKNLSFVTSEINKMQ</sequence>
<dbReference type="Proteomes" id="UP001153620">
    <property type="component" value="Chromosome 3"/>
</dbReference>
<dbReference type="EMBL" id="OU895879">
    <property type="protein sequence ID" value="CAG9807074.1"/>
    <property type="molecule type" value="Genomic_DNA"/>
</dbReference>
<dbReference type="InterPro" id="IPR052603">
    <property type="entry name" value="EFCB6"/>
</dbReference>
<name>A0A9N9S0H6_9DIPT</name>
<accession>A0A9N9S0H6</accession>
<organism evidence="1 2">
    <name type="scientific">Chironomus riparius</name>
    <dbReference type="NCBI Taxonomy" id="315576"/>
    <lineage>
        <taxon>Eukaryota</taxon>
        <taxon>Metazoa</taxon>
        <taxon>Ecdysozoa</taxon>
        <taxon>Arthropoda</taxon>
        <taxon>Hexapoda</taxon>
        <taxon>Insecta</taxon>
        <taxon>Pterygota</taxon>
        <taxon>Neoptera</taxon>
        <taxon>Endopterygota</taxon>
        <taxon>Diptera</taxon>
        <taxon>Nematocera</taxon>
        <taxon>Chironomoidea</taxon>
        <taxon>Chironomidae</taxon>
        <taxon>Chironominae</taxon>
        <taxon>Chironomus</taxon>
    </lineage>
</organism>
<protein>
    <recommendedName>
        <fullName evidence="3">EF-hand domain-containing protein</fullName>
    </recommendedName>
</protein>
<gene>
    <name evidence="1" type="ORF">CHIRRI_LOCUS9924</name>
</gene>
<dbReference type="InterPro" id="IPR011992">
    <property type="entry name" value="EF-hand-dom_pair"/>
</dbReference>
<evidence type="ECO:0000313" key="1">
    <source>
        <dbReference type="EMBL" id="CAG9807074.1"/>
    </source>
</evidence>
<dbReference type="Gene3D" id="1.10.238.10">
    <property type="entry name" value="EF-hand"/>
    <property type="match status" value="2"/>
</dbReference>
<dbReference type="PANTHER" id="PTHR20875:SF0">
    <property type="entry name" value="GH12158P"/>
    <property type="match status" value="1"/>
</dbReference>
<dbReference type="PANTHER" id="PTHR20875">
    <property type="entry name" value="EF-HAND CALCIUM-BINDING DOMAIN-CONTAINING PROTEIN 6-RELATED"/>
    <property type="match status" value="1"/>
</dbReference>
<evidence type="ECO:0000313" key="2">
    <source>
        <dbReference type="Proteomes" id="UP001153620"/>
    </source>
</evidence>
<dbReference type="AlphaFoldDB" id="A0A9N9S0H6"/>
<reference evidence="1" key="2">
    <citation type="submission" date="2022-10" db="EMBL/GenBank/DDBJ databases">
        <authorList>
            <consortium name="ENA_rothamsted_submissions"/>
            <consortium name="culmorum"/>
            <person name="King R."/>
        </authorList>
    </citation>
    <scope>NUCLEOTIDE SEQUENCE</scope>
</reference>
<dbReference type="OrthoDB" id="272072at2759"/>
<reference evidence="1" key="1">
    <citation type="submission" date="2022-01" db="EMBL/GenBank/DDBJ databases">
        <authorList>
            <person name="King R."/>
        </authorList>
    </citation>
    <scope>NUCLEOTIDE SEQUENCE</scope>
</reference>